<gene>
    <name evidence="3" type="ORF">DR950_12430</name>
</gene>
<dbReference type="RefSeq" id="WP_117487062.1">
    <property type="nucleotide sequence ID" value="NZ_QVIG01000001.1"/>
</dbReference>
<keyword evidence="4" id="KW-1185">Reference proteome</keyword>
<dbReference type="AlphaFoldDB" id="A0A372ZSV2"/>
<dbReference type="EMBL" id="QVIG01000001">
    <property type="protein sequence ID" value="RGD58480.1"/>
    <property type="molecule type" value="Genomic_DNA"/>
</dbReference>
<feature type="transmembrane region" description="Helical" evidence="1">
    <location>
        <begin position="262"/>
        <end position="282"/>
    </location>
</feature>
<evidence type="ECO:0000313" key="4">
    <source>
        <dbReference type="Proteomes" id="UP000263377"/>
    </source>
</evidence>
<dbReference type="InterPro" id="IPR050834">
    <property type="entry name" value="Glycosyltransf_2"/>
</dbReference>
<dbReference type="GO" id="GO:0016740">
    <property type="term" value="F:transferase activity"/>
    <property type="evidence" value="ECO:0007669"/>
    <property type="project" value="UniProtKB-KW"/>
</dbReference>
<proteinExistence type="predicted"/>
<keyword evidence="1" id="KW-0812">Transmembrane</keyword>
<dbReference type="PANTHER" id="PTHR43685:SF2">
    <property type="entry name" value="GLYCOSYLTRANSFERASE 2-LIKE DOMAIN-CONTAINING PROTEIN"/>
    <property type="match status" value="1"/>
</dbReference>
<evidence type="ECO:0000259" key="2">
    <source>
        <dbReference type="Pfam" id="PF00535"/>
    </source>
</evidence>
<keyword evidence="3" id="KW-0808">Transferase</keyword>
<sequence length="339" mass="37410">MADPDARTADARPTVSVIIPNYNYEKTIAAVVESALAQTYPVHEVLVVDDGSSDRSPEIVRRYPVRLITQRNGGVSVARNRGAAESTGEILFFLDSDIALDPDAVANAVALLAEQPDLGCVHGVVGKRALFDDGPVERYRVLHEYWWRRRATGRVRTVFFAMCAIRREVYEEIGPLDETLRESEDVEYSERLAAKYPILLTERITGRHDDVERLGALLGEQYRRSQLLVAFAGAHRFSPGALKANRMPGVLATAATWGSLPLLLLTPKAAVLPALGVAWFAVADPGLARFVVRDQGLRYYPVFVGYHFLLHTALVAGVARGAVRALTERGFRRPRHPAS</sequence>
<dbReference type="PANTHER" id="PTHR43685">
    <property type="entry name" value="GLYCOSYLTRANSFERASE"/>
    <property type="match status" value="1"/>
</dbReference>
<reference evidence="3 4" key="1">
    <citation type="submission" date="2018-08" db="EMBL/GenBank/DDBJ databases">
        <title>Diversity &amp; Physiological Properties of Lignin-Decomposing Actinobacteria from Soil.</title>
        <authorList>
            <person name="Roh S.G."/>
            <person name="Kim S.B."/>
        </authorList>
    </citation>
    <scope>NUCLEOTIDE SEQUENCE [LARGE SCALE GENOMIC DNA]</scope>
    <source>
        <strain evidence="3 4">MMS17-GH009</strain>
    </source>
</reference>
<evidence type="ECO:0000313" key="3">
    <source>
        <dbReference type="EMBL" id="RGD58480.1"/>
    </source>
</evidence>
<comment type="caution">
    <text evidence="3">The sequence shown here is derived from an EMBL/GenBank/DDBJ whole genome shotgun (WGS) entry which is preliminary data.</text>
</comment>
<feature type="domain" description="Glycosyltransferase 2-like" evidence="2">
    <location>
        <begin position="16"/>
        <end position="173"/>
    </location>
</feature>
<organism evidence="3 4">
    <name type="scientific">Kitasatospora xanthocidica</name>
    <dbReference type="NCBI Taxonomy" id="83382"/>
    <lineage>
        <taxon>Bacteria</taxon>
        <taxon>Bacillati</taxon>
        <taxon>Actinomycetota</taxon>
        <taxon>Actinomycetes</taxon>
        <taxon>Kitasatosporales</taxon>
        <taxon>Streptomycetaceae</taxon>
        <taxon>Kitasatospora</taxon>
    </lineage>
</organism>
<dbReference type="InterPro" id="IPR001173">
    <property type="entry name" value="Glyco_trans_2-like"/>
</dbReference>
<keyword evidence="1" id="KW-1133">Transmembrane helix</keyword>
<accession>A0A372ZSV2</accession>
<dbReference type="SUPFAM" id="SSF53448">
    <property type="entry name" value="Nucleotide-diphospho-sugar transferases"/>
    <property type="match status" value="1"/>
</dbReference>
<dbReference type="Proteomes" id="UP000263377">
    <property type="component" value="Unassembled WGS sequence"/>
</dbReference>
<keyword evidence="1" id="KW-0472">Membrane</keyword>
<evidence type="ECO:0000256" key="1">
    <source>
        <dbReference type="SAM" id="Phobius"/>
    </source>
</evidence>
<feature type="transmembrane region" description="Helical" evidence="1">
    <location>
        <begin position="302"/>
        <end position="323"/>
    </location>
</feature>
<name>A0A372ZSV2_9ACTN</name>
<dbReference type="Pfam" id="PF00535">
    <property type="entry name" value="Glycos_transf_2"/>
    <property type="match status" value="1"/>
</dbReference>
<dbReference type="CDD" id="cd00761">
    <property type="entry name" value="Glyco_tranf_GTA_type"/>
    <property type="match status" value="1"/>
</dbReference>
<dbReference type="Gene3D" id="3.90.550.10">
    <property type="entry name" value="Spore Coat Polysaccharide Biosynthesis Protein SpsA, Chain A"/>
    <property type="match status" value="1"/>
</dbReference>
<protein>
    <submittedName>
        <fullName evidence="3">Glycosyltransferase</fullName>
    </submittedName>
</protein>
<dbReference type="InterPro" id="IPR029044">
    <property type="entry name" value="Nucleotide-diphossugar_trans"/>
</dbReference>